<name>A0A8B6GYB6_MYTGA</name>
<dbReference type="AlphaFoldDB" id="A0A8B6GYB6"/>
<dbReference type="SUPFAM" id="SSF81321">
    <property type="entry name" value="Family A G protein-coupled receptor-like"/>
    <property type="match status" value="1"/>
</dbReference>
<evidence type="ECO:0000259" key="9">
    <source>
        <dbReference type="PROSITE" id="PS50262"/>
    </source>
</evidence>
<evidence type="ECO:0000256" key="5">
    <source>
        <dbReference type="ARBA" id="ARBA00023136"/>
    </source>
</evidence>
<comment type="caution">
    <text evidence="10">The sequence shown here is derived from an EMBL/GenBank/DDBJ whole genome shotgun (WGS) entry which is preliminary data.</text>
</comment>
<evidence type="ECO:0000256" key="4">
    <source>
        <dbReference type="ARBA" id="ARBA00023040"/>
    </source>
</evidence>
<evidence type="ECO:0000313" key="11">
    <source>
        <dbReference type="Proteomes" id="UP000596742"/>
    </source>
</evidence>
<dbReference type="Pfam" id="PF00001">
    <property type="entry name" value="7tm_1"/>
    <property type="match status" value="1"/>
</dbReference>
<evidence type="ECO:0000256" key="8">
    <source>
        <dbReference type="SAM" id="Phobius"/>
    </source>
</evidence>
<dbReference type="GO" id="GO:0016020">
    <property type="term" value="C:membrane"/>
    <property type="evidence" value="ECO:0007669"/>
    <property type="project" value="UniProtKB-SubCell"/>
</dbReference>
<dbReference type="InterPro" id="IPR017452">
    <property type="entry name" value="GPCR_Rhodpsn_7TM"/>
</dbReference>
<evidence type="ECO:0000256" key="3">
    <source>
        <dbReference type="ARBA" id="ARBA00022989"/>
    </source>
</evidence>
<keyword evidence="3 8" id="KW-1133">Transmembrane helix</keyword>
<feature type="transmembrane region" description="Helical" evidence="8">
    <location>
        <begin position="25"/>
        <end position="46"/>
    </location>
</feature>
<keyword evidence="7" id="KW-0807">Transducer</keyword>
<dbReference type="OrthoDB" id="6117944at2759"/>
<keyword evidence="4" id="KW-0297">G-protein coupled receptor</keyword>
<accession>A0A8B6GYB6</accession>
<dbReference type="Proteomes" id="UP000596742">
    <property type="component" value="Unassembled WGS sequence"/>
</dbReference>
<dbReference type="EMBL" id="UYJE01009227">
    <property type="protein sequence ID" value="VDI71392.1"/>
    <property type="molecule type" value="Genomic_DNA"/>
</dbReference>
<evidence type="ECO:0000256" key="1">
    <source>
        <dbReference type="ARBA" id="ARBA00004141"/>
    </source>
</evidence>
<dbReference type="PANTHER" id="PTHR24238">
    <property type="entry name" value="G-PROTEIN COUPLED RECEPTOR"/>
    <property type="match status" value="1"/>
</dbReference>
<dbReference type="GO" id="GO:0004930">
    <property type="term" value="F:G protein-coupled receptor activity"/>
    <property type="evidence" value="ECO:0007669"/>
    <property type="project" value="UniProtKB-KW"/>
</dbReference>
<comment type="subcellular location">
    <subcellularLocation>
        <location evidence="1">Membrane</location>
        <topology evidence="1">Multi-pass membrane protein</topology>
    </subcellularLocation>
</comment>
<feature type="transmembrane region" description="Helical" evidence="8">
    <location>
        <begin position="326"/>
        <end position="348"/>
    </location>
</feature>
<organism evidence="10 11">
    <name type="scientific">Mytilus galloprovincialis</name>
    <name type="common">Mediterranean mussel</name>
    <dbReference type="NCBI Taxonomy" id="29158"/>
    <lineage>
        <taxon>Eukaryota</taxon>
        <taxon>Metazoa</taxon>
        <taxon>Spiralia</taxon>
        <taxon>Lophotrochozoa</taxon>
        <taxon>Mollusca</taxon>
        <taxon>Bivalvia</taxon>
        <taxon>Autobranchia</taxon>
        <taxon>Pteriomorphia</taxon>
        <taxon>Mytilida</taxon>
        <taxon>Mytiloidea</taxon>
        <taxon>Mytilidae</taxon>
        <taxon>Mytilinae</taxon>
        <taxon>Mytilus</taxon>
    </lineage>
</organism>
<feature type="transmembrane region" description="Helical" evidence="8">
    <location>
        <begin position="98"/>
        <end position="117"/>
    </location>
</feature>
<sequence>MNFSNGSYIPKGWGWPFQIDMTPHIVISFIYMVIGVIGNSMVLVVYKYQMKTTSDERYFIPILAVLDVIASVLCSLGTIIWDLMQTNFENVILCKCRYLFASFTASMSFCVLLCIGVQRYLKICRQCALSLKPRKMMIVFSILFSIGFCFPFGVNYGINKYEKNDNIIGNRCSRLKTADYTSKQAFSIVFAVILFCVVLTLFILYGMIGFKILCHKRSNKPTHLPLYADKNKTSNVNTTSDNQIVAIEGKSTNRESFSDAIEAKKGGGPNEMSMKLKNKKQHTLKSQANDCKASAETIYSQAKPTTQTKVDHNRSQKRNNRVKKNINFMFIVITLVSLISYCPLGAVAVMEGIIPDFRTNLTATESHIVLWFHRTFIINSIINPFIYAFLDTEFNEAFKRLFKK</sequence>
<keyword evidence="5 8" id="KW-0472">Membrane</keyword>
<protein>
    <recommendedName>
        <fullName evidence="9">G-protein coupled receptors family 1 profile domain-containing protein</fullName>
    </recommendedName>
</protein>
<evidence type="ECO:0000313" key="10">
    <source>
        <dbReference type="EMBL" id="VDI71392.1"/>
    </source>
</evidence>
<dbReference type="CDD" id="cd00637">
    <property type="entry name" value="7tm_classA_rhodopsin-like"/>
    <property type="match status" value="1"/>
</dbReference>
<feature type="transmembrane region" description="Helical" evidence="8">
    <location>
        <begin position="368"/>
        <end position="390"/>
    </location>
</feature>
<evidence type="ECO:0000256" key="7">
    <source>
        <dbReference type="ARBA" id="ARBA00023224"/>
    </source>
</evidence>
<dbReference type="PROSITE" id="PS50262">
    <property type="entry name" value="G_PROTEIN_RECEP_F1_2"/>
    <property type="match status" value="1"/>
</dbReference>
<reference evidence="10" key="1">
    <citation type="submission" date="2018-11" db="EMBL/GenBank/DDBJ databases">
        <authorList>
            <person name="Alioto T."/>
            <person name="Alioto T."/>
        </authorList>
    </citation>
    <scope>NUCLEOTIDE SEQUENCE</scope>
</reference>
<evidence type="ECO:0000256" key="2">
    <source>
        <dbReference type="ARBA" id="ARBA00022692"/>
    </source>
</evidence>
<keyword evidence="11" id="KW-1185">Reference proteome</keyword>
<gene>
    <name evidence="10" type="ORF">MGAL_10B043108</name>
</gene>
<keyword evidence="2 8" id="KW-0812">Transmembrane</keyword>
<dbReference type="Gene3D" id="1.20.1070.10">
    <property type="entry name" value="Rhodopsin 7-helix transmembrane proteins"/>
    <property type="match status" value="1"/>
</dbReference>
<feature type="domain" description="G-protein coupled receptors family 1 profile" evidence="9">
    <location>
        <begin position="38"/>
        <end position="387"/>
    </location>
</feature>
<feature type="transmembrane region" description="Helical" evidence="8">
    <location>
        <begin position="58"/>
        <end position="78"/>
    </location>
</feature>
<keyword evidence="6" id="KW-0675">Receptor</keyword>
<dbReference type="InterPro" id="IPR000276">
    <property type="entry name" value="GPCR_Rhodpsn"/>
</dbReference>
<dbReference type="PRINTS" id="PR00237">
    <property type="entry name" value="GPCRRHODOPSN"/>
</dbReference>
<proteinExistence type="predicted"/>
<feature type="transmembrane region" description="Helical" evidence="8">
    <location>
        <begin position="138"/>
        <end position="158"/>
    </location>
</feature>
<evidence type="ECO:0000256" key="6">
    <source>
        <dbReference type="ARBA" id="ARBA00023170"/>
    </source>
</evidence>
<feature type="transmembrane region" description="Helical" evidence="8">
    <location>
        <begin position="185"/>
        <end position="210"/>
    </location>
</feature>